<dbReference type="OrthoDB" id="9806135at2"/>
<dbReference type="InterPro" id="IPR000597">
    <property type="entry name" value="Ribosomal_uL3"/>
</dbReference>
<evidence type="ECO:0000256" key="8">
    <source>
        <dbReference type="RuleBase" id="RU003905"/>
    </source>
</evidence>
<evidence type="ECO:0000256" key="9">
    <source>
        <dbReference type="RuleBase" id="RU003906"/>
    </source>
</evidence>
<dbReference type="GO" id="GO:0019843">
    <property type="term" value="F:rRNA binding"/>
    <property type="evidence" value="ECO:0007669"/>
    <property type="project" value="UniProtKB-UniRule"/>
</dbReference>
<accession>A0A5Q0HBB2</accession>
<evidence type="ECO:0000256" key="10">
    <source>
        <dbReference type="SAM" id="MobiDB-lite"/>
    </source>
</evidence>
<keyword evidence="4 7" id="KW-0689">Ribosomal protein</keyword>
<keyword evidence="2 7" id="KW-0699">rRNA-binding</keyword>
<dbReference type="InterPro" id="IPR019926">
    <property type="entry name" value="Ribosomal_uL3_CS"/>
</dbReference>
<dbReference type="FunFam" id="2.40.30.10:FF:000004">
    <property type="entry name" value="50S ribosomal protein L3"/>
    <property type="match status" value="1"/>
</dbReference>
<dbReference type="HAMAP" id="MF_01325_B">
    <property type="entry name" value="Ribosomal_uL3_B"/>
    <property type="match status" value="1"/>
</dbReference>
<dbReference type="AlphaFoldDB" id="A0A5Q0HBB2"/>
<evidence type="ECO:0000256" key="4">
    <source>
        <dbReference type="ARBA" id="ARBA00022980"/>
    </source>
</evidence>
<dbReference type="NCBIfam" id="TIGR03625">
    <property type="entry name" value="L3_bact"/>
    <property type="match status" value="1"/>
</dbReference>
<dbReference type="RefSeq" id="WP_033428575.1">
    <property type="nucleotide sequence ID" value="NZ_CP034550.1"/>
</dbReference>
<keyword evidence="12" id="KW-1185">Reference proteome</keyword>
<dbReference type="GO" id="GO:0022625">
    <property type="term" value="C:cytosolic large ribosomal subunit"/>
    <property type="evidence" value="ECO:0007669"/>
    <property type="project" value="TreeGrafter"/>
</dbReference>
<dbReference type="PROSITE" id="PS00474">
    <property type="entry name" value="RIBOSOMAL_L3"/>
    <property type="match status" value="1"/>
</dbReference>
<dbReference type="EMBL" id="CP034550">
    <property type="protein sequence ID" value="QFZ23481.1"/>
    <property type="molecule type" value="Genomic_DNA"/>
</dbReference>
<proteinExistence type="inferred from homology"/>
<reference evidence="12" key="1">
    <citation type="journal article" date="2021" name="Curr. Microbiol.">
        <title>Complete genome of nocamycin-producing strain Saccharothrix syringae NRRL B-16468 reveals the biosynthetic potential for secondary metabolites.</title>
        <authorList>
            <person name="Mo X."/>
            <person name="Yang S."/>
        </authorList>
    </citation>
    <scope>NUCLEOTIDE SEQUENCE [LARGE SCALE GENOMIC DNA]</scope>
    <source>
        <strain evidence="12">ATCC 51364 / DSM 43886 / JCM 6844 / KCTC 9398 / NBRC 14523 / NRRL B-16468 / INA 2240</strain>
    </source>
</reference>
<sequence>MSDRQVKGLLGTKLGMTQVFDENNRVVPVTVVKAEPNVVTQVRTQENDGYSAVQLAFGAIDPRKVNKPVAGHYAKAGVTPRRQLAELRTTDASEYTVGQEITAEVFEAGAVVDVVGTSKGKGTAGVMKRHGFRGLGASHGTQRKHRSPGSIGGCATPGRVFKGLRMAGRMGNVRVTTQNLKVHKVDAESGLLLIKGAVPGPKGGTVFIKTAAKGGA</sequence>
<comment type="similarity">
    <text evidence="1 7 8">Belongs to the universal ribosomal protein uL3 family.</text>
</comment>
<evidence type="ECO:0000256" key="5">
    <source>
        <dbReference type="ARBA" id="ARBA00023274"/>
    </source>
</evidence>
<dbReference type="GO" id="GO:0003735">
    <property type="term" value="F:structural constituent of ribosome"/>
    <property type="evidence" value="ECO:0007669"/>
    <property type="project" value="UniProtKB-UniRule"/>
</dbReference>
<evidence type="ECO:0000256" key="7">
    <source>
        <dbReference type="HAMAP-Rule" id="MF_01325"/>
    </source>
</evidence>
<evidence type="ECO:0000313" key="12">
    <source>
        <dbReference type="Proteomes" id="UP000325787"/>
    </source>
</evidence>
<organism evidence="11 12">
    <name type="scientific">Saccharothrix syringae</name>
    <name type="common">Nocardiopsis syringae</name>
    <dbReference type="NCBI Taxonomy" id="103733"/>
    <lineage>
        <taxon>Bacteria</taxon>
        <taxon>Bacillati</taxon>
        <taxon>Actinomycetota</taxon>
        <taxon>Actinomycetes</taxon>
        <taxon>Pseudonocardiales</taxon>
        <taxon>Pseudonocardiaceae</taxon>
        <taxon>Saccharothrix</taxon>
    </lineage>
</organism>
<keyword evidence="3 7" id="KW-0694">RNA-binding</keyword>
<dbReference type="FunFam" id="3.30.160.810:FF:000003">
    <property type="entry name" value="50S ribosomal protein L3"/>
    <property type="match status" value="1"/>
</dbReference>
<comment type="subunit">
    <text evidence="7 9">Part of the 50S ribosomal subunit. Forms a cluster with proteins L14 and L19.</text>
</comment>
<dbReference type="KEGG" id="ssyi:EKG83_43980"/>
<keyword evidence="5 7" id="KW-0687">Ribonucleoprotein</keyword>
<dbReference type="GO" id="GO:0006412">
    <property type="term" value="P:translation"/>
    <property type="evidence" value="ECO:0007669"/>
    <property type="project" value="UniProtKB-UniRule"/>
</dbReference>
<gene>
    <name evidence="7" type="primary">rplC</name>
    <name evidence="11" type="ORF">EKG83_43980</name>
</gene>
<dbReference type="InterPro" id="IPR009000">
    <property type="entry name" value="Transl_B-barrel_sf"/>
</dbReference>
<name>A0A5Q0HBB2_SACSY</name>
<feature type="region of interest" description="Disordered" evidence="10">
    <location>
        <begin position="123"/>
        <end position="155"/>
    </location>
</feature>
<evidence type="ECO:0000256" key="1">
    <source>
        <dbReference type="ARBA" id="ARBA00006540"/>
    </source>
</evidence>
<dbReference type="Proteomes" id="UP000325787">
    <property type="component" value="Chromosome"/>
</dbReference>
<dbReference type="PANTHER" id="PTHR11229:SF16">
    <property type="entry name" value="LARGE RIBOSOMAL SUBUNIT PROTEIN UL3C"/>
    <property type="match status" value="1"/>
</dbReference>
<comment type="function">
    <text evidence="7 9">One of the primary rRNA binding proteins, it binds directly near the 3'-end of the 23S rRNA, where it nucleates assembly of the 50S subunit.</text>
</comment>
<dbReference type="Pfam" id="PF00297">
    <property type="entry name" value="Ribosomal_L3"/>
    <property type="match status" value="1"/>
</dbReference>
<dbReference type="PANTHER" id="PTHR11229">
    <property type="entry name" value="50S RIBOSOMAL PROTEIN L3"/>
    <property type="match status" value="1"/>
</dbReference>
<dbReference type="Gene3D" id="3.30.160.810">
    <property type="match status" value="1"/>
</dbReference>
<evidence type="ECO:0000256" key="2">
    <source>
        <dbReference type="ARBA" id="ARBA00022730"/>
    </source>
</evidence>
<protein>
    <recommendedName>
        <fullName evidence="6 7">Large ribosomal subunit protein uL3</fullName>
    </recommendedName>
</protein>
<dbReference type="Gene3D" id="2.40.30.10">
    <property type="entry name" value="Translation factors"/>
    <property type="match status" value="1"/>
</dbReference>
<evidence type="ECO:0000256" key="3">
    <source>
        <dbReference type="ARBA" id="ARBA00022884"/>
    </source>
</evidence>
<evidence type="ECO:0000256" key="6">
    <source>
        <dbReference type="ARBA" id="ARBA00035243"/>
    </source>
</evidence>
<dbReference type="SUPFAM" id="SSF50447">
    <property type="entry name" value="Translation proteins"/>
    <property type="match status" value="1"/>
</dbReference>
<evidence type="ECO:0000313" key="11">
    <source>
        <dbReference type="EMBL" id="QFZ23481.1"/>
    </source>
</evidence>
<dbReference type="InterPro" id="IPR019927">
    <property type="entry name" value="Ribosomal_uL3_bac/org-type"/>
</dbReference>